<dbReference type="HAMAP" id="MF_00468">
    <property type="entry name" value="CysZ"/>
    <property type="match status" value="1"/>
</dbReference>
<dbReference type="PANTHER" id="PTHR37468:SF1">
    <property type="entry name" value="SULFATE TRANSPORTER CYSZ"/>
    <property type="match status" value="1"/>
</dbReference>
<sequence length="252" mass="28960">MTTRTPTTVFSGPQYVLQGLRLLLSPGLRAFVLLPLLTNLILFVAMVYYSVQQFSLWLTRLMATLPGWLEFLSYLLWPLFVLLLVLIIFFTFTLFANLIAAPFNGLLAEKAEVLIRGEDDFPSFNLHELLAIVPRTLGRELRKLMYFLPRTLALLLLSLVPGLNLLAAPLWLLFGIWMMCVQYLDYPADNHKLGWQDMLRWLRKKRWKSLGFGSSVYLALWIPGLNIIMMPAAIVGATLFWVHEHDQHKAIL</sequence>
<feature type="transmembrane region" description="Helical" evidence="10">
    <location>
        <begin position="209"/>
        <end position="242"/>
    </location>
</feature>
<evidence type="ECO:0000256" key="8">
    <source>
        <dbReference type="ARBA" id="ARBA00023032"/>
    </source>
</evidence>
<dbReference type="OrthoDB" id="5292355at2"/>
<dbReference type="GO" id="GO:0000103">
    <property type="term" value="P:sulfate assimilation"/>
    <property type="evidence" value="ECO:0007669"/>
    <property type="project" value="InterPro"/>
</dbReference>
<evidence type="ECO:0000313" key="11">
    <source>
        <dbReference type="EMBL" id="SNR68705.1"/>
    </source>
</evidence>
<keyword evidence="5" id="KW-0028">Amino-acid biosynthesis</keyword>
<evidence type="ECO:0000256" key="6">
    <source>
        <dbReference type="ARBA" id="ARBA00022692"/>
    </source>
</evidence>
<dbReference type="InterPro" id="IPR050480">
    <property type="entry name" value="CysZ-like"/>
</dbReference>
<dbReference type="NCBIfam" id="NF003433">
    <property type="entry name" value="PRK04949.1"/>
    <property type="match status" value="1"/>
</dbReference>
<keyword evidence="12" id="KW-1185">Reference proteome</keyword>
<dbReference type="GO" id="GO:0019344">
    <property type="term" value="P:cysteine biosynthetic process"/>
    <property type="evidence" value="ECO:0007669"/>
    <property type="project" value="TreeGrafter"/>
</dbReference>
<evidence type="ECO:0000256" key="5">
    <source>
        <dbReference type="ARBA" id="ARBA00022605"/>
    </source>
</evidence>
<organism evidence="11 12">
    <name type="scientific">Methylobacillus rhizosphaerae</name>
    <dbReference type="NCBI Taxonomy" id="551994"/>
    <lineage>
        <taxon>Bacteria</taxon>
        <taxon>Pseudomonadati</taxon>
        <taxon>Pseudomonadota</taxon>
        <taxon>Betaproteobacteria</taxon>
        <taxon>Nitrosomonadales</taxon>
        <taxon>Methylophilaceae</taxon>
        <taxon>Methylobacillus</taxon>
    </lineage>
</organism>
<keyword evidence="3" id="KW-1003">Cell membrane</keyword>
<evidence type="ECO:0000256" key="2">
    <source>
        <dbReference type="ARBA" id="ARBA00022448"/>
    </source>
</evidence>
<evidence type="ECO:0000256" key="7">
    <source>
        <dbReference type="ARBA" id="ARBA00022989"/>
    </source>
</evidence>
<name>A0A238YBT5_9PROT</name>
<dbReference type="InterPro" id="IPR059112">
    <property type="entry name" value="CysZ/EI24"/>
</dbReference>
<feature type="transmembrane region" description="Helical" evidence="10">
    <location>
        <begin position="71"/>
        <end position="100"/>
    </location>
</feature>
<evidence type="ECO:0000313" key="12">
    <source>
        <dbReference type="Proteomes" id="UP000198305"/>
    </source>
</evidence>
<dbReference type="AlphaFoldDB" id="A0A238YBT5"/>
<accession>A0A238YBT5</accession>
<reference evidence="12" key="1">
    <citation type="submission" date="2017-06" db="EMBL/GenBank/DDBJ databases">
        <authorList>
            <person name="Varghese N."/>
            <person name="Submissions S."/>
        </authorList>
    </citation>
    <scope>NUCLEOTIDE SEQUENCE [LARGE SCALE GENOMIC DNA]</scope>
    <source>
        <strain evidence="12">Ca-68</strain>
    </source>
</reference>
<dbReference type="Pfam" id="PF07264">
    <property type="entry name" value="EI24"/>
    <property type="match status" value="1"/>
</dbReference>
<keyword evidence="8" id="KW-0764">Sulfate transport</keyword>
<feature type="transmembrane region" description="Helical" evidence="10">
    <location>
        <begin position="30"/>
        <end position="51"/>
    </location>
</feature>
<dbReference type="GO" id="GO:0005886">
    <property type="term" value="C:plasma membrane"/>
    <property type="evidence" value="ECO:0007669"/>
    <property type="project" value="InterPro"/>
</dbReference>
<keyword evidence="7 10" id="KW-1133">Transmembrane helix</keyword>
<gene>
    <name evidence="11" type="ORF">SAMN05192560_0482</name>
</gene>
<keyword evidence="9 10" id="KW-0472">Membrane</keyword>
<dbReference type="RefSeq" id="WP_089374648.1">
    <property type="nucleotide sequence ID" value="NZ_FZOA01000002.1"/>
</dbReference>
<feature type="transmembrane region" description="Helical" evidence="10">
    <location>
        <begin position="144"/>
        <end position="163"/>
    </location>
</feature>
<comment type="subcellular location">
    <subcellularLocation>
        <location evidence="1">Membrane</location>
        <topology evidence="1">Multi-pass membrane protein</topology>
    </subcellularLocation>
</comment>
<protein>
    <submittedName>
        <fullName evidence="11">CysZ protein</fullName>
    </submittedName>
</protein>
<keyword evidence="2" id="KW-0813">Transport</keyword>
<keyword evidence="4" id="KW-0997">Cell inner membrane</keyword>
<dbReference type="GO" id="GO:0009675">
    <property type="term" value="F:high-affinity sulfate:proton symporter activity"/>
    <property type="evidence" value="ECO:0007669"/>
    <property type="project" value="TreeGrafter"/>
</dbReference>
<dbReference type="Proteomes" id="UP000198305">
    <property type="component" value="Unassembled WGS sequence"/>
</dbReference>
<evidence type="ECO:0000256" key="1">
    <source>
        <dbReference type="ARBA" id="ARBA00004141"/>
    </source>
</evidence>
<keyword evidence="6 10" id="KW-0812">Transmembrane</keyword>
<dbReference type="EMBL" id="FZOA01000002">
    <property type="protein sequence ID" value="SNR68705.1"/>
    <property type="molecule type" value="Genomic_DNA"/>
</dbReference>
<evidence type="ECO:0000256" key="4">
    <source>
        <dbReference type="ARBA" id="ARBA00022519"/>
    </source>
</evidence>
<dbReference type="PANTHER" id="PTHR37468">
    <property type="entry name" value="SULFATE TRANSPORTER CYSZ"/>
    <property type="match status" value="1"/>
</dbReference>
<evidence type="ECO:0000256" key="10">
    <source>
        <dbReference type="SAM" id="Phobius"/>
    </source>
</evidence>
<evidence type="ECO:0000256" key="3">
    <source>
        <dbReference type="ARBA" id="ARBA00022475"/>
    </source>
</evidence>
<evidence type="ECO:0000256" key="9">
    <source>
        <dbReference type="ARBA" id="ARBA00023136"/>
    </source>
</evidence>
<dbReference type="InterPro" id="IPR022985">
    <property type="entry name" value="Sulfate_CysZ"/>
</dbReference>
<proteinExistence type="inferred from homology"/>